<name>A0A0C1ZFC5_9VIBR</name>
<proteinExistence type="predicted"/>
<dbReference type="EMBL" id="JPRD01000029">
    <property type="protein sequence ID" value="KIF51751.1"/>
    <property type="molecule type" value="Genomic_DNA"/>
</dbReference>
<dbReference type="RefSeq" id="WP_020196704.1">
    <property type="nucleotide sequence ID" value="NZ_BAOH01000068.1"/>
</dbReference>
<organism evidence="1 2">
    <name type="scientific">Vibrio owensii CAIM 1854 = LMG 25443</name>
    <dbReference type="NCBI Taxonomy" id="1229493"/>
    <lineage>
        <taxon>Bacteria</taxon>
        <taxon>Pseudomonadati</taxon>
        <taxon>Pseudomonadota</taxon>
        <taxon>Gammaproteobacteria</taxon>
        <taxon>Vibrionales</taxon>
        <taxon>Vibrionaceae</taxon>
        <taxon>Vibrio</taxon>
    </lineage>
</organism>
<dbReference type="Pfam" id="PF25212">
    <property type="entry name" value="HVO_A0114"/>
    <property type="match status" value="1"/>
</dbReference>
<dbReference type="PATRIC" id="fig|1229493.5.peg.2740"/>
<dbReference type="SUPFAM" id="SSF46785">
    <property type="entry name" value="Winged helix' DNA-binding domain"/>
    <property type="match status" value="1"/>
</dbReference>
<sequence>MKAKIGILSEEIARNRVIRIAQGKVRHEESYPLFLFESLAALSRLLSNENIELLNLIAREKPNSLDELAEMSGRAINDVNRTLEALSSKGFAHIEKKGSQSRPIALFTTFEIVMGSSLQL</sequence>
<dbReference type="AlphaFoldDB" id="A0A0C1ZFC5"/>
<gene>
    <name evidence="1" type="ORF">H735_17910</name>
</gene>
<evidence type="ECO:0000313" key="2">
    <source>
        <dbReference type="Proteomes" id="UP000031586"/>
    </source>
</evidence>
<reference evidence="1 2" key="1">
    <citation type="submission" date="2014-07" db="EMBL/GenBank/DDBJ databases">
        <title>Unique and conserved regions in Vibrio harveyi and related species in comparison with the shrimp pathogen Vibrio harveyi CAIM 1792.</title>
        <authorList>
            <person name="Espinoza-Valles I."/>
            <person name="Vora G."/>
            <person name="Leekitcharoenphon P."/>
            <person name="Ussery D."/>
            <person name="Hoj L."/>
            <person name="Gomez-Gil B."/>
        </authorList>
    </citation>
    <scope>NUCLEOTIDE SEQUENCE [LARGE SCALE GENOMIC DNA]</scope>
    <source>
        <strain evidence="2">CAIM 1854 / LMG 25443</strain>
    </source>
</reference>
<dbReference type="Proteomes" id="UP000031586">
    <property type="component" value="Unassembled WGS sequence"/>
</dbReference>
<protein>
    <submittedName>
        <fullName evidence="1">Transcriptional regulator</fullName>
    </submittedName>
</protein>
<comment type="caution">
    <text evidence="1">The sequence shown here is derived from an EMBL/GenBank/DDBJ whole genome shotgun (WGS) entry which is preliminary data.</text>
</comment>
<evidence type="ECO:0000313" key="1">
    <source>
        <dbReference type="EMBL" id="KIF51751.1"/>
    </source>
</evidence>
<dbReference type="InterPro" id="IPR036390">
    <property type="entry name" value="WH_DNA-bd_sf"/>
</dbReference>
<accession>A0A0C1ZFC5</accession>